<organism evidence="5 6">
    <name type="scientific">Paenibacillus marchantiophytorum</name>
    <dbReference type="NCBI Taxonomy" id="1619310"/>
    <lineage>
        <taxon>Bacteria</taxon>
        <taxon>Bacillati</taxon>
        <taxon>Bacillota</taxon>
        <taxon>Bacilli</taxon>
        <taxon>Bacillales</taxon>
        <taxon>Paenibacillaceae</taxon>
        <taxon>Paenibacillus</taxon>
    </lineage>
</organism>
<dbReference type="InterPro" id="IPR009057">
    <property type="entry name" value="Homeodomain-like_sf"/>
</dbReference>
<keyword evidence="6" id="KW-1185">Reference proteome</keyword>
<dbReference type="PRINTS" id="PR00032">
    <property type="entry name" value="HTHARAC"/>
</dbReference>
<proteinExistence type="predicted"/>
<name>A0ABQ2BSA7_9BACL</name>
<evidence type="ECO:0000256" key="3">
    <source>
        <dbReference type="ARBA" id="ARBA00023163"/>
    </source>
</evidence>
<keyword evidence="3" id="KW-0804">Transcription</keyword>
<reference evidence="6" key="1">
    <citation type="journal article" date="2019" name="Int. J. Syst. Evol. Microbiol.">
        <title>The Global Catalogue of Microorganisms (GCM) 10K type strain sequencing project: providing services to taxonomists for standard genome sequencing and annotation.</title>
        <authorList>
            <consortium name="The Broad Institute Genomics Platform"/>
            <consortium name="The Broad Institute Genome Sequencing Center for Infectious Disease"/>
            <person name="Wu L."/>
            <person name="Ma J."/>
        </authorList>
    </citation>
    <scope>NUCLEOTIDE SEQUENCE [LARGE SCALE GENOMIC DNA]</scope>
    <source>
        <strain evidence="6">CGMCC 1.15043</strain>
    </source>
</reference>
<accession>A0ABQ2BSA7</accession>
<dbReference type="Gene3D" id="1.10.10.60">
    <property type="entry name" value="Homeodomain-like"/>
    <property type="match status" value="2"/>
</dbReference>
<dbReference type="SUPFAM" id="SSF46689">
    <property type="entry name" value="Homeodomain-like"/>
    <property type="match status" value="2"/>
</dbReference>
<dbReference type="SUPFAM" id="SSF51215">
    <property type="entry name" value="Regulatory protein AraC"/>
    <property type="match status" value="1"/>
</dbReference>
<dbReference type="PANTHER" id="PTHR43280:SF2">
    <property type="entry name" value="HTH-TYPE TRANSCRIPTIONAL REGULATOR EXSA"/>
    <property type="match status" value="1"/>
</dbReference>
<evidence type="ECO:0000256" key="1">
    <source>
        <dbReference type="ARBA" id="ARBA00023015"/>
    </source>
</evidence>
<feature type="domain" description="HTH araC/xylS-type" evidence="4">
    <location>
        <begin position="186"/>
        <end position="284"/>
    </location>
</feature>
<keyword evidence="2" id="KW-0238">DNA-binding</keyword>
<dbReference type="RefSeq" id="WP_189008521.1">
    <property type="nucleotide sequence ID" value="NZ_BMHE01000003.1"/>
</dbReference>
<gene>
    <name evidence="5" type="primary">yisR</name>
    <name evidence="5" type="ORF">GCM10008018_10450</name>
</gene>
<evidence type="ECO:0000256" key="2">
    <source>
        <dbReference type="ARBA" id="ARBA00023125"/>
    </source>
</evidence>
<sequence length="297" mass="35018">MLCLELTMPPLPQFVTIGRARWEQGMQHFRRTFDVYDMLFCTSGAFYMSEDEQSYEVLAGHMLVLEAGKEHWGYRPTEVNSDIYWVHFVHERPNRTLFHEEIEWTSLIKKGTDADIMPSKQTMYIPKYASLDLVPIMPILEEMYALHNQFQVENALELHSLLGLLFSKLQKSIRNRHTSRSQTICDRVMQYLQARRHEPYKASEMERELHFNPDYLNRCLKKHAGMTPVEYLHYLRIEDAKLLLTGTALPVEHIAEQIGFPNSNYFVRLFHRKVGMTPGRFRKISMGYRGILNETVR</sequence>
<dbReference type="PROSITE" id="PS01124">
    <property type="entry name" value="HTH_ARAC_FAMILY_2"/>
    <property type="match status" value="1"/>
</dbReference>
<dbReference type="SMART" id="SM00342">
    <property type="entry name" value="HTH_ARAC"/>
    <property type="match status" value="1"/>
</dbReference>
<dbReference type="InterPro" id="IPR018060">
    <property type="entry name" value="HTH_AraC"/>
</dbReference>
<dbReference type="InterPro" id="IPR037923">
    <property type="entry name" value="HTH-like"/>
</dbReference>
<dbReference type="InterPro" id="IPR020449">
    <property type="entry name" value="Tscrpt_reg_AraC-type_HTH"/>
</dbReference>
<dbReference type="PANTHER" id="PTHR43280">
    <property type="entry name" value="ARAC-FAMILY TRANSCRIPTIONAL REGULATOR"/>
    <property type="match status" value="1"/>
</dbReference>
<protein>
    <submittedName>
        <fullName evidence="5">HTH-type transcriptional regulator YisR</fullName>
    </submittedName>
</protein>
<dbReference type="Pfam" id="PF12833">
    <property type="entry name" value="HTH_18"/>
    <property type="match status" value="1"/>
</dbReference>
<dbReference type="Proteomes" id="UP000615455">
    <property type="component" value="Unassembled WGS sequence"/>
</dbReference>
<evidence type="ECO:0000313" key="6">
    <source>
        <dbReference type="Proteomes" id="UP000615455"/>
    </source>
</evidence>
<keyword evidence="1" id="KW-0805">Transcription regulation</keyword>
<dbReference type="EMBL" id="BMHE01000003">
    <property type="protein sequence ID" value="GGI45109.1"/>
    <property type="molecule type" value="Genomic_DNA"/>
</dbReference>
<evidence type="ECO:0000313" key="5">
    <source>
        <dbReference type="EMBL" id="GGI45109.1"/>
    </source>
</evidence>
<evidence type="ECO:0000259" key="4">
    <source>
        <dbReference type="PROSITE" id="PS01124"/>
    </source>
</evidence>
<comment type="caution">
    <text evidence="5">The sequence shown here is derived from an EMBL/GenBank/DDBJ whole genome shotgun (WGS) entry which is preliminary data.</text>
</comment>